<feature type="compositionally biased region" description="Basic and acidic residues" evidence="4">
    <location>
        <begin position="521"/>
        <end position="531"/>
    </location>
</feature>
<dbReference type="InterPro" id="IPR001461">
    <property type="entry name" value="Aspartic_peptidase_A1"/>
</dbReference>
<keyword evidence="5" id="KW-0812">Transmembrane</keyword>
<dbReference type="Proteomes" id="UP001201163">
    <property type="component" value="Unassembled WGS sequence"/>
</dbReference>
<keyword evidence="9" id="KW-1185">Reference proteome</keyword>
<dbReference type="CDD" id="cd05471">
    <property type="entry name" value="pepsin_like"/>
    <property type="match status" value="1"/>
</dbReference>
<dbReference type="AlphaFoldDB" id="A0AAD4LN18"/>
<evidence type="ECO:0000313" key="8">
    <source>
        <dbReference type="EMBL" id="KAH8999035.1"/>
    </source>
</evidence>
<feature type="chain" id="PRO_5042033318" evidence="6">
    <location>
        <begin position="20"/>
        <end position="531"/>
    </location>
</feature>
<dbReference type="PROSITE" id="PS51767">
    <property type="entry name" value="PEPTIDASE_A1"/>
    <property type="match status" value="1"/>
</dbReference>
<dbReference type="Pfam" id="PF00026">
    <property type="entry name" value="Asp"/>
    <property type="match status" value="1"/>
</dbReference>
<evidence type="ECO:0000256" key="5">
    <source>
        <dbReference type="SAM" id="Phobius"/>
    </source>
</evidence>
<evidence type="ECO:0000313" key="9">
    <source>
        <dbReference type="Proteomes" id="UP001201163"/>
    </source>
</evidence>
<proteinExistence type="inferred from homology"/>
<dbReference type="InterPro" id="IPR033121">
    <property type="entry name" value="PEPTIDASE_A1"/>
</dbReference>
<dbReference type="EMBL" id="JAKELL010000004">
    <property type="protein sequence ID" value="KAH8999035.1"/>
    <property type="molecule type" value="Genomic_DNA"/>
</dbReference>
<organism evidence="8 9">
    <name type="scientific">Lactarius akahatsu</name>
    <dbReference type="NCBI Taxonomy" id="416441"/>
    <lineage>
        <taxon>Eukaryota</taxon>
        <taxon>Fungi</taxon>
        <taxon>Dikarya</taxon>
        <taxon>Basidiomycota</taxon>
        <taxon>Agaricomycotina</taxon>
        <taxon>Agaricomycetes</taxon>
        <taxon>Russulales</taxon>
        <taxon>Russulaceae</taxon>
        <taxon>Lactarius</taxon>
    </lineage>
</organism>
<keyword evidence="6" id="KW-0732">Signal</keyword>
<feature type="signal peptide" evidence="6">
    <location>
        <begin position="1"/>
        <end position="19"/>
    </location>
</feature>
<evidence type="ECO:0000256" key="3">
    <source>
        <dbReference type="RuleBase" id="RU000454"/>
    </source>
</evidence>
<keyword evidence="5" id="KW-1133">Transmembrane helix</keyword>
<keyword evidence="2 3" id="KW-0064">Aspartyl protease</keyword>
<dbReference type="GO" id="GO:0004190">
    <property type="term" value="F:aspartic-type endopeptidase activity"/>
    <property type="evidence" value="ECO:0007669"/>
    <property type="project" value="UniProtKB-KW"/>
</dbReference>
<evidence type="ECO:0000256" key="2">
    <source>
        <dbReference type="ARBA" id="ARBA00022750"/>
    </source>
</evidence>
<feature type="region of interest" description="Disordered" evidence="4">
    <location>
        <begin position="498"/>
        <end position="531"/>
    </location>
</feature>
<sequence length="531" mass="56867">MRFSVLSLSFVLYVATAFAARFPIKKISKHTLQPRFGTGSVSAFSPHVLASSSNLSPDKSDLSTINDMIYTTNVRIAYSCVDYSVQIDTGSSDLWIKGLTSPLPNTNQTSTTYNLTYGLGWAYGHISYSSVQFSGTPTLDYGSNGIIGLGFTSLSTIDALINKTGSSSGRSLLYNLFSDNPREPNFIAFSLQRSTNPTNDTEGTFLIGELDPDYTAVNETSPIPTFPITGPRRWTVLIEAILVGNSVIPMTTTVPNAPSNRAVALLDSGTSYSYASPEVSNAIYGNIPGAQLDSQTGLWSVPCNVEIDAAIQINTNDPGTCVGSFISQDMSAVAPAADNFDMILGDNVLRSVYSVYDFGDFDASGNMGAPYVKLLSIVDPNQASKDFAAARGTVARTNITYNAANSTIATSGTTVSLSDDITNTLKKINTYFPIMLAILGLNAVVILLLAIAAFIYLFRRRNRPLQLAAMSTDTFAPPPESLQSGTSRHNYQPVSMALTDDTFVPPSPAFHQDGSSGSKVRSLDDRPKSIA</sequence>
<dbReference type="InterPro" id="IPR021109">
    <property type="entry name" value="Peptidase_aspartic_dom_sf"/>
</dbReference>
<dbReference type="Gene3D" id="2.40.70.10">
    <property type="entry name" value="Acid Proteases"/>
    <property type="match status" value="2"/>
</dbReference>
<protein>
    <submittedName>
        <fullName evidence="8">Acid protease</fullName>
    </submittedName>
</protein>
<feature type="domain" description="Peptidase A1" evidence="7">
    <location>
        <begin position="70"/>
        <end position="366"/>
    </location>
</feature>
<keyword evidence="3" id="KW-0378">Hydrolase</keyword>
<dbReference type="PANTHER" id="PTHR47966:SF51">
    <property type="entry name" value="BETA-SITE APP-CLEAVING ENZYME, ISOFORM A-RELATED"/>
    <property type="match status" value="1"/>
</dbReference>
<reference evidence="8" key="1">
    <citation type="submission" date="2022-01" db="EMBL/GenBank/DDBJ databases">
        <title>Comparative genomics reveals a dynamic genome evolution in the ectomycorrhizal milk-cap (Lactarius) mushrooms.</title>
        <authorList>
            <consortium name="DOE Joint Genome Institute"/>
            <person name="Lebreton A."/>
            <person name="Tang N."/>
            <person name="Kuo A."/>
            <person name="LaButti K."/>
            <person name="Drula E."/>
            <person name="Barry K."/>
            <person name="Clum A."/>
            <person name="Lipzen A."/>
            <person name="Mousain D."/>
            <person name="Ng V."/>
            <person name="Wang R."/>
            <person name="Wang X."/>
            <person name="Dai Y."/>
            <person name="Henrissat B."/>
            <person name="Grigoriev I.V."/>
            <person name="Guerin-Laguette A."/>
            <person name="Yu F."/>
            <person name="Martin F.M."/>
        </authorList>
    </citation>
    <scope>NUCLEOTIDE SEQUENCE</scope>
    <source>
        <strain evidence="8">QP</strain>
    </source>
</reference>
<feature type="transmembrane region" description="Helical" evidence="5">
    <location>
        <begin position="431"/>
        <end position="458"/>
    </location>
</feature>
<dbReference type="PANTHER" id="PTHR47966">
    <property type="entry name" value="BETA-SITE APP-CLEAVING ENZYME, ISOFORM A-RELATED"/>
    <property type="match status" value="1"/>
</dbReference>
<dbReference type="InterPro" id="IPR001969">
    <property type="entry name" value="Aspartic_peptidase_AS"/>
</dbReference>
<evidence type="ECO:0000256" key="1">
    <source>
        <dbReference type="ARBA" id="ARBA00007447"/>
    </source>
</evidence>
<dbReference type="GO" id="GO:0006508">
    <property type="term" value="P:proteolysis"/>
    <property type="evidence" value="ECO:0007669"/>
    <property type="project" value="UniProtKB-KW"/>
</dbReference>
<comment type="similarity">
    <text evidence="1 3">Belongs to the peptidase A1 family.</text>
</comment>
<keyword evidence="3 8" id="KW-0645">Protease</keyword>
<dbReference type="InterPro" id="IPR034164">
    <property type="entry name" value="Pepsin-like_dom"/>
</dbReference>
<evidence type="ECO:0000256" key="6">
    <source>
        <dbReference type="SAM" id="SignalP"/>
    </source>
</evidence>
<keyword evidence="5" id="KW-0472">Membrane</keyword>
<accession>A0AAD4LN18</accession>
<dbReference type="PROSITE" id="PS00141">
    <property type="entry name" value="ASP_PROTEASE"/>
    <property type="match status" value="1"/>
</dbReference>
<evidence type="ECO:0000259" key="7">
    <source>
        <dbReference type="PROSITE" id="PS51767"/>
    </source>
</evidence>
<name>A0AAD4LN18_9AGAM</name>
<dbReference type="PRINTS" id="PR00792">
    <property type="entry name" value="PEPSIN"/>
</dbReference>
<evidence type="ECO:0000256" key="4">
    <source>
        <dbReference type="SAM" id="MobiDB-lite"/>
    </source>
</evidence>
<dbReference type="SUPFAM" id="SSF50630">
    <property type="entry name" value="Acid proteases"/>
    <property type="match status" value="1"/>
</dbReference>
<comment type="caution">
    <text evidence="8">The sequence shown here is derived from an EMBL/GenBank/DDBJ whole genome shotgun (WGS) entry which is preliminary data.</text>
</comment>
<gene>
    <name evidence="8" type="ORF">EDB92DRAFT_1932480</name>
</gene>